<gene>
    <name evidence="1" type="ORF">C1SCF055_LOCUS25359</name>
</gene>
<feature type="non-terminal residue" evidence="1">
    <location>
        <position position="1"/>
    </location>
</feature>
<dbReference type="Proteomes" id="UP001152797">
    <property type="component" value="Unassembled WGS sequence"/>
</dbReference>
<dbReference type="EMBL" id="CAMXCT020002584">
    <property type="protein sequence ID" value="CAL1152491.1"/>
    <property type="molecule type" value="Genomic_DNA"/>
</dbReference>
<dbReference type="EMBL" id="CAMXCT010002584">
    <property type="protein sequence ID" value="CAI3999116.1"/>
    <property type="molecule type" value="Genomic_DNA"/>
</dbReference>
<reference evidence="1" key="1">
    <citation type="submission" date="2022-10" db="EMBL/GenBank/DDBJ databases">
        <authorList>
            <person name="Chen Y."/>
            <person name="Dougan E. K."/>
            <person name="Chan C."/>
            <person name="Rhodes N."/>
            <person name="Thang M."/>
        </authorList>
    </citation>
    <scope>NUCLEOTIDE SEQUENCE</scope>
</reference>
<proteinExistence type="predicted"/>
<evidence type="ECO:0000313" key="3">
    <source>
        <dbReference type="Proteomes" id="UP001152797"/>
    </source>
</evidence>
<dbReference type="AlphaFoldDB" id="A0A9P1CZF1"/>
<dbReference type="OrthoDB" id="431815at2759"/>
<comment type="caution">
    <text evidence="1">The sequence shown here is derived from an EMBL/GenBank/DDBJ whole genome shotgun (WGS) entry which is preliminary data.</text>
</comment>
<dbReference type="EMBL" id="CAMXCT030002584">
    <property type="protein sequence ID" value="CAL4786428.1"/>
    <property type="molecule type" value="Genomic_DNA"/>
</dbReference>
<sequence length="692" mass="78131">MAPLSTSNVSEVNLSYYQSVQEDMRKILKCLGPDFANKDALQIAQGNQQGDGGIQEPFNKESATRALGNQNLYICAGNLFWLDFLRSPSPGVPLQRHGVCQLGDFLWPKNQSKPMFLLKLLEVEAPTDVPERPSALGMLSPEGYAHAALYAAARDLPEHKEEWQIVLRSEYESLSRSALQQATEISMLKKRMESDVGRTLQPAELVNQLKQFGLKKVYEKMKGPEMLGPILAMEEKFGTKSCFNSLSKLHLLATKPEANRRVWVMQGIYDWLVRSLLTNDEVTKNTLTGDRNTCGLIPLLELKMLCLEHWLSSMMARANILEKDRAVIRRVLQDHASYRQEMLGSDVSWQGNLARSSLEALQFLEKLVFNKQFDNQLKQHARGHKNVEEVAENEIIKEEWSKVISIRENEVAEQKVRDKMEDQEDGDAPAETALHQMRRAANEFVENGQEYWNSLANTTVRRYVSCMVLPATQGQMQRELTNSCLKDVIVPEGQRSCLTWCDLDYMGENMGVNSQIGLRRLQPLDGNGEIKSLIQATMLARGAQVKSDQGEITVPAPGEIVCFHAASDRPGAISELRKIFRLAAATRGDTIDCEQKDIMVVFQEESVRSRKKRIKGSEAYRCDSYLHLFSGLTLIPGLVPEKRRLHYDGFNTGNVMGWVTCLQPNSLWEATRKDKEKILGPKALKLTTAEQI</sequence>
<evidence type="ECO:0000313" key="1">
    <source>
        <dbReference type="EMBL" id="CAI3999116.1"/>
    </source>
</evidence>
<evidence type="ECO:0000313" key="2">
    <source>
        <dbReference type="EMBL" id="CAL1152491.1"/>
    </source>
</evidence>
<accession>A0A9P1CZF1</accession>
<reference evidence="2" key="2">
    <citation type="submission" date="2024-04" db="EMBL/GenBank/DDBJ databases">
        <authorList>
            <person name="Chen Y."/>
            <person name="Shah S."/>
            <person name="Dougan E. K."/>
            <person name="Thang M."/>
            <person name="Chan C."/>
        </authorList>
    </citation>
    <scope>NUCLEOTIDE SEQUENCE [LARGE SCALE GENOMIC DNA]</scope>
</reference>
<protein>
    <submittedName>
        <fullName evidence="1">Uncharacterized protein</fullName>
    </submittedName>
</protein>
<organism evidence="1">
    <name type="scientific">Cladocopium goreaui</name>
    <dbReference type="NCBI Taxonomy" id="2562237"/>
    <lineage>
        <taxon>Eukaryota</taxon>
        <taxon>Sar</taxon>
        <taxon>Alveolata</taxon>
        <taxon>Dinophyceae</taxon>
        <taxon>Suessiales</taxon>
        <taxon>Symbiodiniaceae</taxon>
        <taxon>Cladocopium</taxon>
    </lineage>
</organism>
<name>A0A9P1CZF1_9DINO</name>
<keyword evidence="3" id="KW-1185">Reference proteome</keyword>